<dbReference type="GO" id="GO:0005739">
    <property type="term" value="C:mitochondrion"/>
    <property type="evidence" value="ECO:0007669"/>
    <property type="project" value="UniProtKB-SubCell"/>
</dbReference>
<dbReference type="Pfam" id="PF07798">
    <property type="entry name" value="CCDC90-like"/>
    <property type="match status" value="1"/>
</dbReference>
<evidence type="ECO:0000256" key="1">
    <source>
        <dbReference type="ARBA" id="ARBA00004173"/>
    </source>
</evidence>
<dbReference type="PANTHER" id="PTHR14360:SF12">
    <property type="entry name" value="MOZ PROTEIN REPRESENTS A CHROMATIN-ASSOCIATED ACETYLTRANSFERASE"/>
    <property type="match status" value="1"/>
</dbReference>
<dbReference type="Gene3D" id="1.20.5.340">
    <property type="match status" value="1"/>
</dbReference>
<dbReference type="InterPro" id="IPR024461">
    <property type="entry name" value="CCDC90-like"/>
</dbReference>
<evidence type="ECO:0000256" key="2">
    <source>
        <dbReference type="ARBA" id="ARBA00004370"/>
    </source>
</evidence>
<feature type="region of interest" description="Disordered" evidence="9">
    <location>
        <begin position="50"/>
        <end position="78"/>
    </location>
</feature>
<evidence type="ECO:0000313" key="12">
    <source>
        <dbReference type="Proteomes" id="UP000253551"/>
    </source>
</evidence>
<evidence type="ECO:0000256" key="5">
    <source>
        <dbReference type="ARBA" id="ARBA00023054"/>
    </source>
</evidence>
<dbReference type="AlphaFoldDB" id="A0A367KM60"/>
<evidence type="ECO:0000256" key="10">
    <source>
        <dbReference type="SAM" id="Phobius"/>
    </source>
</evidence>
<sequence length="297" mass="34260">MSFHLTRLGRSRALLRCPSLRRTAFSDSSRPFPPPQPTRPIDMLDEAKNKSTMNTSSISPTLDAVAEDTMSRDKNPNSFRRSHHFDTYKLLTYLESQGFTRPQAEVIMKGIKFRLRECTASVRQQLLLTSDLENESYLFKAALSELRTEIQVMRKNDMQMLQTELSVLTREVDALEQSLNEGVADMKNEIQMDMNNRKNETREGQKEMELKIQEINNKFTIRLGDIRTEIEAVRWETIWKGLTGVALAGLTIASLGYLLTRYSVRKAEMLRLEEDRKKKKIQEDANQAGTVDMEVIY</sequence>
<dbReference type="EMBL" id="PJQM01001083">
    <property type="protein sequence ID" value="RCI03267.1"/>
    <property type="molecule type" value="Genomic_DNA"/>
</dbReference>
<reference evidence="11 12" key="1">
    <citation type="journal article" date="2018" name="G3 (Bethesda)">
        <title>Phylogenetic and Phylogenomic Definition of Rhizopus Species.</title>
        <authorList>
            <person name="Gryganskyi A.P."/>
            <person name="Golan J."/>
            <person name="Dolatabadi S."/>
            <person name="Mondo S."/>
            <person name="Robb S."/>
            <person name="Idnurm A."/>
            <person name="Muszewska A."/>
            <person name="Steczkiewicz K."/>
            <person name="Masonjones S."/>
            <person name="Liao H.L."/>
            <person name="Gajdeczka M.T."/>
            <person name="Anike F."/>
            <person name="Vuek A."/>
            <person name="Anishchenko I.M."/>
            <person name="Voigt K."/>
            <person name="de Hoog G.S."/>
            <person name="Smith M.E."/>
            <person name="Heitman J."/>
            <person name="Vilgalys R."/>
            <person name="Stajich J.E."/>
        </authorList>
    </citation>
    <scope>NUCLEOTIDE SEQUENCE [LARGE SCALE GENOMIC DNA]</scope>
    <source>
        <strain evidence="11 12">LSU 92-RS-03</strain>
    </source>
</reference>
<dbReference type="STRING" id="4846.A0A367KM60"/>
<dbReference type="GO" id="GO:0016020">
    <property type="term" value="C:membrane"/>
    <property type="evidence" value="ECO:0007669"/>
    <property type="project" value="UniProtKB-SubCell"/>
</dbReference>
<name>A0A367KM60_RHIST</name>
<keyword evidence="6" id="KW-0496">Mitochondrion</keyword>
<keyword evidence="5 8" id="KW-0175">Coiled coil</keyword>
<keyword evidence="3 10" id="KW-0812">Transmembrane</keyword>
<evidence type="ECO:0000256" key="8">
    <source>
        <dbReference type="SAM" id="Coils"/>
    </source>
</evidence>
<feature type="region of interest" description="Disordered" evidence="9">
    <location>
        <begin position="24"/>
        <end position="43"/>
    </location>
</feature>
<accession>A0A367KM60</accession>
<proteinExistence type="predicted"/>
<organism evidence="11 12">
    <name type="scientific">Rhizopus stolonifer</name>
    <name type="common">Rhizopus nigricans</name>
    <dbReference type="NCBI Taxonomy" id="4846"/>
    <lineage>
        <taxon>Eukaryota</taxon>
        <taxon>Fungi</taxon>
        <taxon>Fungi incertae sedis</taxon>
        <taxon>Mucoromycota</taxon>
        <taxon>Mucoromycotina</taxon>
        <taxon>Mucoromycetes</taxon>
        <taxon>Mucorales</taxon>
        <taxon>Mucorineae</taxon>
        <taxon>Rhizopodaceae</taxon>
        <taxon>Rhizopus</taxon>
    </lineage>
</organism>
<feature type="coiled-coil region" evidence="8">
    <location>
        <begin position="158"/>
        <end position="218"/>
    </location>
</feature>
<evidence type="ECO:0000256" key="9">
    <source>
        <dbReference type="SAM" id="MobiDB-lite"/>
    </source>
</evidence>
<evidence type="ECO:0000256" key="6">
    <source>
        <dbReference type="ARBA" id="ARBA00023128"/>
    </source>
</evidence>
<feature type="transmembrane region" description="Helical" evidence="10">
    <location>
        <begin position="238"/>
        <end position="259"/>
    </location>
</feature>
<evidence type="ECO:0000256" key="7">
    <source>
        <dbReference type="ARBA" id="ARBA00023136"/>
    </source>
</evidence>
<feature type="compositionally biased region" description="Polar residues" evidence="9">
    <location>
        <begin position="50"/>
        <end position="60"/>
    </location>
</feature>
<comment type="subcellular location">
    <subcellularLocation>
        <location evidence="2">Membrane</location>
    </subcellularLocation>
    <subcellularLocation>
        <location evidence="1">Mitochondrion</location>
    </subcellularLocation>
</comment>
<protein>
    <submittedName>
        <fullName evidence="11">Uncharacterized protein</fullName>
    </submittedName>
</protein>
<evidence type="ECO:0000256" key="4">
    <source>
        <dbReference type="ARBA" id="ARBA00022989"/>
    </source>
</evidence>
<gene>
    <name evidence="11" type="ORF">CU098_008583</name>
</gene>
<keyword evidence="4 10" id="KW-1133">Transmembrane helix</keyword>
<keyword evidence="7 10" id="KW-0472">Membrane</keyword>
<dbReference type="OrthoDB" id="1552at2759"/>
<dbReference type="Proteomes" id="UP000253551">
    <property type="component" value="Unassembled WGS sequence"/>
</dbReference>
<comment type="caution">
    <text evidence="11">The sequence shown here is derived from an EMBL/GenBank/DDBJ whole genome shotgun (WGS) entry which is preliminary data.</text>
</comment>
<evidence type="ECO:0000256" key="3">
    <source>
        <dbReference type="ARBA" id="ARBA00022692"/>
    </source>
</evidence>
<dbReference type="PANTHER" id="PTHR14360">
    <property type="entry name" value="PROTEIN FMP32, MITOCHONDRIAL"/>
    <property type="match status" value="1"/>
</dbReference>
<keyword evidence="12" id="KW-1185">Reference proteome</keyword>
<evidence type="ECO:0000313" key="11">
    <source>
        <dbReference type="EMBL" id="RCI03267.1"/>
    </source>
</evidence>